<organism evidence="2 3">
    <name type="scientific">Artemia franciscana</name>
    <name type="common">Brine shrimp</name>
    <name type="synonym">Artemia sanfranciscana</name>
    <dbReference type="NCBI Taxonomy" id="6661"/>
    <lineage>
        <taxon>Eukaryota</taxon>
        <taxon>Metazoa</taxon>
        <taxon>Ecdysozoa</taxon>
        <taxon>Arthropoda</taxon>
        <taxon>Crustacea</taxon>
        <taxon>Branchiopoda</taxon>
        <taxon>Anostraca</taxon>
        <taxon>Artemiidae</taxon>
        <taxon>Artemia</taxon>
    </lineage>
</organism>
<comment type="caution">
    <text evidence="2">The sequence shown here is derived from an EMBL/GenBank/DDBJ whole genome shotgun (WGS) entry which is preliminary data.</text>
</comment>
<accession>A0AA88ICP0</accession>
<gene>
    <name evidence="2" type="ORF">QYM36_000558</name>
</gene>
<dbReference type="SUPFAM" id="SSF49764">
    <property type="entry name" value="HSP20-like chaperones"/>
    <property type="match status" value="1"/>
</dbReference>
<dbReference type="PANTHER" id="PTHR12356:SF18">
    <property type="entry name" value="NUDC DOMAIN-CONTAINING PROTEIN 2"/>
    <property type="match status" value="1"/>
</dbReference>
<protein>
    <recommendedName>
        <fullName evidence="1">CS domain-containing protein</fullName>
    </recommendedName>
</protein>
<dbReference type="InterPro" id="IPR007052">
    <property type="entry name" value="CS_dom"/>
</dbReference>
<reference evidence="2" key="1">
    <citation type="submission" date="2023-07" db="EMBL/GenBank/DDBJ databases">
        <title>Chromosome-level genome assembly of Artemia franciscana.</title>
        <authorList>
            <person name="Jo E."/>
        </authorList>
    </citation>
    <scope>NUCLEOTIDE SEQUENCE</scope>
    <source>
        <tissue evidence="2">Whole body</tissue>
    </source>
</reference>
<dbReference type="Pfam" id="PF04969">
    <property type="entry name" value="CS"/>
    <property type="match status" value="1"/>
</dbReference>
<dbReference type="Proteomes" id="UP001187531">
    <property type="component" value="Unassembled WGS sequence"/>
</dbReference>
<evidence type="ECO:0000313" key="2">
    <source>
        <dbReference type="EMBL" id="KAK2726140.1"/>
    </source>
</evidence>
<dbReference type="GO" id="GO:0005737">
    <property type="term" value="C:cytoplasm"/>
    <property type="evidence" value="ECO:0007669"/>
    <property type="project" value="TreeGrafter"/>
</dbReference>
<dbReference type="Gene3D" id="1.20.5.740">
    <property type="entry name" value="Single helix bin"/>
    <property type="match status" value="1"/>
</dbReference>
<proteinExistence type="predicted"/>
<keyword evidence="3" id="KW-1185">Reference proteome</keyword>
<evidence type="ECO:0000259" key="1">
    <source>
        <dbReference type="PROSITE" id="PS51203"/>
    </source>
</evidence>
<dbReference type="InterPro" id="IPR008978">
    <property type="entry name" value="HSP20-like_chaperone"/>
</dbReference>
<dbReference type="AlphaFoldDB" id="A0AA88ICP0"/>
<dbReference type="PANTHER" id="PTHR12356">
    <property type="entry name" value="NUCLEAR MOVEMENT PROTEIN NUDC"/>
    <property type="match status" value="1"/>
</dbReference>
<dbReference type="GO" id="GO:0051082">
    <property type="term" value="F:unfolded protein binding"/>
    <property type="evidence" value="ECO:0007669"/>
    <property type="project" value="TreeGrafter"/>
</dbReference>
<dbReference type="GO" id="GO:0006457">
    <property type="term" value="P:protein folding"/>
    <property type="evidence" value="ECO:0007669"/>
    <property type="project" value="TreeGrafter"/>
</dbReference>
<dbReference type="Gene3D" id="2.60.40.790">
    <property type="match status" value="1"/>
</dbReference>
<dbReference type="PROSITE" id="PS51203">
    <property type="entry name" value="CS"/>
    <property type="match status" value="1"/>
</dbReference>
<feature type="domain" description="CS" evidence="1">
    <location>
        <begin position="15"/>
        <end position="106"/>
    </location>
</feature>
<dbReference type="EMBL" id="JAVRJZ010000002">
    <property type="protein sequence ID" value="KAK2726140.1"/>
    <property type="molecule type" value="Genomic_DNA"/>
</dbReference>
<name>A0AA88ICP0_ARTSF</name>
<evidence type="ECO:0000313" key="3">
    <source>
        <dbReference type="Proteomes" id="UP001187531"/>
    </source>
</evidence>
<dbReference type="InterPro" id="IPR037898">
    <property type="entry name" value="NudC_fam"/>
</dbReference>
<sequence>MKLSFFDEKAGIVRCSTPWGSWSQTVYDVTVEIELPKGTKGRDVTVTLLSRNICCKNAGNVILQGILFGPVKENEIIWTIEDTKILRVVLTKAEASVKESVWTSLLEDNFEIPKNIQFQVKEKLDLERFQAQNPEYNFVNWKSTSYNYPISLSFDQLENRTNL</sequence>